<dbReference type="EMBL" id="CACRXK020001074">
    <property type="protein sequence ID" value="CAB3986799.1"/>
    <property type="molecule type" value="Genomic_DNA"/>
</dbReference>
<dbReference type="Proteomes" id="UP001152795">
    <property type="component" value="Unassembled WGS sequence"/>
</dbReference>
<protein>
    <submittedName>
        <fullName evidence="1">Uncharacterized protein</fullName>
    </submittedName>
</protein>
<name>A0A6S7GBZ7_PARCT</name>
<accession>A0A6S7GBZ7</accession>
<feature type="non-terminal residue" evidence="1">
    <location>
        <position position="1"/>
    </location>
</feature>
<organism evidence="1 2">
    <name type="scientific">Paramuricea clavata</name>
    <name type="common">Red gorgonian</name>
    <name type="synonym">Violescent sea-whip</name>
    <dbReference type="NCBI Taxonomy" id="317549"/>
    <lineage>
        <taxon>Eukaryota</taxon>
        <taxon>Metazoa</taxon>
        <taxon>Cnidaria</taxon>
        <taxon>Anthozoa</taxon>
        <taxon>Octocorallia</taxon>
        <taxon>Malacalcyonacea</taxon>
        <taxon>Plexauridae</taxon>
        <taxon>Paramuricea</taxon>
    </lineage>
</organism>
<proteinExistence type="predicted"/>
<dbReference type="AlphaFoldDB" id="A0A6S7GBZ7"/>
<comment type="caution">
    <text evidence="1">The sequence shown here is derived from an EMBL/GenBank/DDBJ whole genome shotgun (WGS) entry which is preliminary data.</text>
</comment>
<gene>
    <name evidence="1" type="ORF">PACLA_8A023719</name>
</gene>
<dbReference type="OrthoDB" id="10554841at2759"/>
<keyword evidence="2" id="KW-1185">Reference proteome</keyword>
<evidence type="ECO:0000313" key="1">
    <source>
        <dbReference type="EMBL" id="CAB3986799.1"/>
    </source>
</evidence>
<sequence length="321" mass="37118">VVYRVPRTRTLVYDEPRPQPRPVQTRTLVPIEPPPEPVNDPVYDVGRFVTKVHPTPDQPGVEKDFIVNPNFRREETLSEPLDPEPVHYGRHEVVPPVRYIQQEPAPVRYVRREKPEQVRYVRKPTVVYERRPRVVDERALVPVTRARPKGHMIIHADHPRPSYIIRKPGQRPLVAIRRRRAYSDEGPGLMRAREIRPQPKRRVYSSRPHPQRTFTTGPDAARVPWQRARANSDEGPRLYREGPSRIYTDREIAMARGQPPQVPSGAAKPRVFSDENIGTANMGNNPPTAHIHQARNEDYDRILEANLTSADKWSKRPATPY</sequence>
<reference evidence="1" key="1">
    <citation type="submission" date="2020-04" db="EMBL/GenBank/DDBJ databases">
        <authorList>
            <person name="Alioto T."/>
            <person name="Alioto T."/>
            <person name="Gomez Garrido J."/>
        </authorList>
    </citation>
    <scope>NUCLEOTIDE SEQUENCE</scope>
    <source>
        <strain evidence="1">A484AB</strain>
    </source>
</reference>
<evidence type="ECO:0000313" key="2">
    <source>
        <dbReference type="Proteomes" id="UP001152795"/>
    </source>
</evidence>